<keyword evidence="3" id="KW-0597">Phosphoprotein</keyword>
<evidence type="ECO:0000256" key="6">
    <source>
        <dbReference type="ARBA" id="ARBA00022777"/>
    </source>
</evidence>
<dbReference type="KEGG" id="saqi:AXG55_08015"/>
<evidence type="ECO:0000313" key="11">
    <source>
        <dbReference type="EMBL" id="APJ03853.1"/>
    </source>
</evidence>
<dbReference type="Gene3D" id="1.10.287.130">
    <property type="match status" value="1"/>
</dbReference>
<dbReference type="SUPFAM" id="SSF55874">
    <property type="entry name" value="ATPase domain of HSP90 chaperone/DNA topoisomerase II/histidine kinase"/>
    <property type="match status" value="1"/>
</dbReference>
<dbReference type="GO" id="GO:0000155">
    <property type="term" value="F:phosphorelay sensor kinase activity"/>
    <property type="evidence" value="ECO:0007669"/>
    <property type="project" value="InterPro"/>
</dbReference>
<name>A0A1L4D0W3_9BACT</name>
<evidence type="ECO:0000256" key="2">
    <source>
        <dbReference type="ARBA" id="ARBA00012438"/>
    </source>
</evidence>
<keyword evidence="6" id="KW-0418">Kinase</keyword>
<evidence type="ECO:0000256" key="4">
    <source>
        <dbReference type="ARBA" id="ARBA00022679"/>
    </source>
</evidence>
<feature type="transmembrane region" description="Helical" evidence="9">
    <location>
        <begin position="291"/>
        <end position="309"/>
    </location>
</feature>
<accession>A0A1L4D0W3</accession>
<evidence type="ECO:0000256" key="8">
    <source>
        <dbReference type="ARBA" id="ARBA00023012"/>
    </source>
</evidence>
<sequence length="565" mass="63622">MNKPNSSPNTLTKLIYLIILIFCISICLLSFFIYNSSSKIVTIRAEKETLNLSHQVAEQLNDSIIRDINILKSISQMLQTATNINDAIVEQLKVLNQFEHIFIVNDNGKIANIGPYNFNKIGLNIKNTTYIKYVMKEKKPFVSTPQVGFWGYKAIVIAIPIFLDVGSSKWEFSGVICGTLKLENMFKPLNEFKAEKYGFALIMDTQGNILNNLDKKYSYAHKFSELDKNSNNIKKTENFILNNTNGISNFYMNKVEYIVGFKKMGIQNWSVLVSLPVNEVLVDVFELRMNTFILTTIFLILSIIFTVIIQNRAYKLHLVVSEALISLSNLQSKLISSSKMSALGEMAGGVAHEINTPLGVITLRASQIKRVLSKEPINLETIKNYIDIIENVAQQIAKIVLGLRSFSRSGDQDKFVLTPLRSIFDNTFILCSERLKQREVTLIDELKDNNISLMCRSVQISQVILNLINNACDALLNQNEKWIKISVIETNSIIKISVMNSGTKIAKDVQEKLMQPFFTTKDIGEGTGLGLSISKGIIESHGGLLYLDPSSDHTEFIMELPKKSV</sequence>
<keyword evidence="9" id="KW-0812">Transmembrane</keyword>
<dbReference type="Proteomes" id="UP000184731">
    <property type="component" value="Chromosome"/>
</dbReference>
<reference evidence="11 12" key="1">
    <citation type="submission" date="2016-10" db="EMBL/GenBank/DDBJ databases">
        <title>Silvanigrella aquatica sp. nov., isolated from a freshwater lake located in the Black Forest, Germany, description of Silvanigrellaceae fam. nov., Silvanigrellales ord. nov., reclassification of the order Bdellovibrionales in the class Oligoflexia, reclassification of the families Bacteriovoracaceae and Halobacteriovoraceae in the new order Bacteriovoracales ord. nov., and reclassification of the family Pseudobacteriovoracaceae in the order Oligoflexiales.</title>
        <authorList>
            <person name="Hahn M.W."/>
            <person name="Schmidt J."/>
            <person name="Koll U."/>
            <person name="Rohde M."/>
            <person name="Verbag S."/>
            <person name="Pitt A."/>
            <person name="Nakai R."/>
            <person name="Naganuma T."/>
            <person name="Lang E."/>
        </authorList>
    </citation>
    <scope>NUCLEOTIDE SEQUENCE [LARGE SCALE GENOMIC DNA]</scope>
    <source>
        <strain evidence="11 12">MWH-Nonnen-W8red</strain>
    </source>
</reference>
<keyword evidence="4" id="KW-0808">Transferase</keyword>
<gene>
    <name evidence="11" type="ORF">AXG55_08015</name>
</gene>
<protein>
    <recommendedName>
        <fullName evidence="2">histidine kinase</fullName>
        <ecNumber evidence="2">2.7.13.3</ecNumber>
    </recommendedName>
</protein>
<dbReference type="SUPFAM" id="SSF47384">
    <property type="entry name" value="Homodimeric domain of signal transducing histidine kinase"/>
    <property type="match status" value="1"/>
</dbReference>
<dbReference type="PRINTS" id="PR00344">
    <property type="entry name" value="BCTRLSENSOR"/>
</dbReference>
<dbReference type="Pfam" id="PF00512">
    <property type="entry name" value="HisKA"/>
    <property type="match status" value="1"/>
</dbReference>
<dbReference type="InterPro" id="IPR004358">
    <property type="entry name" value="Sig_transdc_His_kin-like_C"/>
</dbReference>
<dbReference type="InterPro" id="IPR036890">
    <property type="entry name" value="HATPase_C_sf"/>
</dbReference>
<evidence type="ECO:0000256" key="3">
    <source>
        <dbReference type="ARBA" id="ARBA00022553"/>
    </source>
</evidence>
<keyword evidence="9" id="KW-1133">Transmembrane helix</keyword>
<keyword evidence="9" id="KW-0472">Membrane</keyword>
<evidence type="ECO:0000256" key="7">
    <source>
        <dbReference type="ARBA" id="ARBA00022840"/>
    </source>
</evidence>
<evidence type="ECO:0000256" key="1">
    <source>
        <dbReference type="ARBA" id="ARBA00000085"/>
    </source>
</evidence>
<dbReference type="EMBL" id="CP017834">
    <property type="protein sequence ID" value="APJ03853.1"/>
    <property type="molecule type" value="Genomic_DNA"/>
</dbReference>
<keyword evidence="5" id="KW-0547">Nucleotide-binding</keyword>
<dbReference type="PANTHER" id="PTHR43065">
    <property type="entry name" value="SENSOR HISTIDINE KINASE"/>
    <property type="match status" value="1"/>
</dbReference>
<keyword evidence="12" id="KW-1185">Reference proteome</keyword>
<dbReference type="Gene3D" id="3.30.565.10">
    <property type="entry name" value="Histidine kinase-like ATPase, C-terminal domain"/>
    <property type="match status" value="1"/>
</dbReference>
<feature type="domain" description="Histidine kinase" evidence="10">
    <location>
        <begin position="349"/>
        <end position="564"/>
    </location>
</feature>
<dbReference type="SMART" id="SM00388">
    <property type="entry name" value="HisKA"/>
    <property type="match status" value="1"/>
</dbReference>
<keyword evidence="7" id="KW-0067">ATP-binding</keyword>
<dbReference type="Pfam" id="PF02518">
    <property type="entry name" value="HATPase_c"/>
    <property type="match status" value="1"/>
</dbReference>
<dbReference type="PROSITE" id="PS50109">
    <property type="entry name" value="HIS_KIN"/>
    <property type="match status" value="1"/>
</dbReference>
<dbReference type="PANTHER" id="PTHR43065:SF10">
    <property type="entry name" value="PEROXIDE STRESS-ACTIVATED HISTIDINE KINASE MAK3"/>
    <property type="match status" value="1"/>
</dbReference>
<dbReference type="SMART" id="SM00387">
    <property type="entry name" value="HATPase_c"/>
    <property type="match status" value="1"/>
</dbReference>
<dbReference type="InterPro" id="IPR003594">
    <property type="entry name" value="HATPase_dom"/>
</dbReference>
<dbReference type="InterPro" id="IPR036097">
    <property type="entry name" value="HisK_dim/P_sf"/>
</dbReference>
<dbReference type="AlphaFoldDB" id="A0A1L4D0W3"/>
<evidence type="ECO:0000256" key="5">
    <source>
        <dbReference type="ARBA" id="ARBA00022741"/>
    </source>
</evidence>
<dbReference type="InterPro" id="IPR003661">
    <property type="entry name" value="HisK_dim/P_dom"/>
</dbReference>
<evidence type="ECO:0000256" key="9">
    <source>
        <dbReference type="SAM" id="Phobius"/>
    </source>
</evidence>
<organism evidence="11 12">
    <name type="scientific">Silvanigrella aquatica</name>
    <dbReference type="NCBI Taxonomy" id="1915309"/>
    <lineage>
        <taxon>Bacteria</taxon>
        <taxon>Pseudomonadati</taxon>
        <taxon>Bdellovibrionota</taxon>
        <taxon>Oligoflexia</taxon>
        <taxon>Silvanigrellales</taxon>
        <taxon>Silvanigrellaceae</taxon>
        <taxon>Silvanigrella</taxon>
    </lineage>
</organism>
<dbReference type="InterPro" id="IPR005467">
    <property type="entry name" value="His_kinase_dom"/>
</dbReference>
<proteinExistence type="predicted"/>
<dbReference type="CDD" id="cd00082">
    <property type="entry name" value="HisKA"/>
    <property type="match status" value="1"/>
</dbReference>
<keyword evidence="8" id="KW-0902">Two-component regulatory system</keyword>
<dbReference type="GO" id="GO:0005524">
    <property type="term" value="F:ATP binding"/>
    <property type="evidence" value="ECO:0007669"/>
    <property type="project" value="UniProtKB-KW"/>
</dbReference>
<evidence type="ECO:0000259" key="10">
    <source>
        <dbReference type="PROSITE" id="PS50109"/>
    </source>
</evidence>
<dbReference type="STRING" id="1915309.AXG55_08015"/>
<feature type="transmembrane region" description="Helical" evidence="9">
    <location>
        <begin position="14"/>
        <end position="34"/>
    </location>
</feature>
<dbReference type="Gene3D" id="3.30.450.20">
    <property type="entry name" value="PAS domain"/>
    <property type="match status" value="1"/>
</dbReference>
<evidence type="ECO:0000313" key="12">
    <source>
        <dbReference type="Proteomes" id="UP000184731"/>
    </source>
</evidence>
<dbReference type="OrthoDB" id="5288469at2"/>
<comment type="catalytic activity">
    <reaction evidence="1">
        <text>ATP + protein L-histidine = ADP + protein N-phospho-L-histidine.</text>
        <dbReference type="EC" id="2.7.13.3"/>
    </reaction>
</comment>
<dbReference type="RefSeq" id="WP_148697596.1">
    <property type="nucleotide sequence ID" value="NZ_CP017834.1"/>
</dbReference>
<dbReference type="EC" id="2.7.13.3" evidence="2"/>